<comment type="caution">
    <text evidence="4">The sequence shown here is derived from an EMBL/GenBank/DDBJ whole genome shotgun (WGS) entry which is preliminary data.</text>
</comment>
<organism evidence="4 5">
    <name type="scientific">Streptomyces pathocidini</name>
    <dbReference type="NCBI Taxonomy" id="1650571"/>
    <lineage>
        <taxon>Bacteria</taxon>
        <taxon>Bacillati</taxon>
        <taxon>Actinomycetota</taxon>
        <taxon>Actinomycetes</taxon>
        <taxon>Kitasatosporales</taxon>
        <taxon>Streptomycetaceae</taxon>
        <taxon>Streptomyces</taxon>
    </lineage>
</organism>
<dbReference type="Pfam" id="PF00561">
    <property type="entry name" value="Abhydrolase_1"/>
    <property type="match status" value="1"/>
</dbReference>
<feature type="domain" description="AB hydrolase-1" evidence="3">
    <location>
        <begin position="63"/>
        <end position="295"/>
    </location>
</feature>
<dbReference type="SUPFAM" id="SSF53474">
    <property type="entry name" value="alpha/beta-Hydrolases"/>
    <property type="match status" value="1"/>
</dbReference>
<dbReference type="PRINTS" id="PR00111">
    <property type="entry name" value="ABHYDROLASE"/>
</dbReference>
<proteinExistence type="predicted"/>
<keyword evidence="5" id="KW-1185">Reference proteome</keyword>
<evidence type="ECO:0000256" key="2">
    <source>
        <dbReference type="SAM" id="MobiDB-lite"/>
    </source>
</evidence>
<protein>
    <submittedName>
        <fullName evidence="4">Alpha/beta fold hydrolase</fullName>
    </submittedName>
</protein>
<dbReference type="GO" id="GO:0016787">
    <property type="term" value="F:hydrolase activity"/>
    <property type="evidence" value="ECO:0007669"/>
    <property type="project" value="UniProtKB-KW"/>
</dbReference>
<evidence type="ECO:0000313" key="4">
    <source>
        <dbReference type="EMBL" id="MFI1965013.1"/>
    </source>
</evidence>
<feature type="compositionally biased region" description="Basic and acidic residues" evidence="2">
    <location>
        <begin position="256"/>
        <end position="267"/>
    </location>
</feature>
<dbReference type="PRINTS" id="PR00412">
    <property type="entry name" value="EPOXHYDRLASE"/>
</dbReference>
<evidence type="ECO:0000256" key="1">
    <source>
        <dbReference type="ARBA" id="ARBA00022801"/>
    </source>
</evidence>
<evidence type="ECO:0000259" key="3">
    <source>
        <dbReference type="Pfam" id="PF00561"/>
    </source>
</evidence>
<dbReference type="EMBL" id="JBIRWE010000004">
    <property type="protein sequence ID" value="MFI1965013.1"/>
    <property type="molecule type" value="Genomic_DNA"/>
</dbReference>
<dbReference type="PANTHER" id="PTHR43798">
    <property type="entry name" value="MONOACYLGLYCEROL LIPASE"/>
    <property type="match status" value="1"/>
</dbReference>
<dbReference type="InterPro" id="IPR050266">
    <property type="entry name" value="AB_hydrolase_sf"/>
</dbReference>
<dbReference type="PANTHER" id="PTHR43798:SF31">
    <property type="entry name" value="AB HYDROLASE SUPERFAMILY PROTEIN YCLE"/>
    <property type="match status" value="1"/>
</dbReference>
<sequence>MTASPASVSPVATRDLLRHVPPNCAPLESRRGEETGEEIVELSFRGFRYDCRVLHTRTARTEPILMLGGAAQDKYSWARFEPRFTEVASVVSVDLPGWGNSDVLPARYDMAFLADAARHALDRIGVRKVNLVGACYGGTIGLRFAQRHPEHVARLLLVGARRTLSEPLRETFLRTVEALGDHRRDDFARSVVELLAPVLDQAPTRRGAALSRLLERQFLRMPEGQAERFGENAARMLRHQLCGPDPLPPAPTLFVHGEHDRYAPPAHGDEMAAHVPGARVAVMPAAGHMVQLEQPEVITDLVVRFFTDQSLDHLPLTLYSARN</sequence>
<gene>
    <name evidence="4" type="ORF">ACH429_13005</name>
</gene>
<reference evidence="4 5" key="1">
    <citation type="submission" date="2024-10" db="EMBL/GenBank/DDBJ databases">
        <title>The Natural Products Discovery Center: Release of the First 8490 Sequenced Strains for Exploring Actinobacteria Biosynthetic Diversity.</title>
        <authorList>
            <person name="Kalkreuter E."/>
            <person name="Kautsar S.A."/>
            <person name="Yang D."/>
            <person name="Bader C.D."/>
            <person name="Teijaro C.N."/>
            <person name="Fluegel L."/>
            <person name="Davis C.M."/>
            <person name="Simpson J.R."/>
            <person name="Lauterbach L."/>
            <person name="Steele A.D."/>
            <person name="Gui C."/>
            <person name="Meng S."/>
            <person name="Li G."/>
            <person name="Viehrig K."/>
            <person name="Ye F."/>
            <person name="Su P."/>
            <person name="Kiefer A.F."/>
            <person name="Nichols A."/>
            <person name="Cepeda A.J."/>
            <person name="Yan W."/>
            <person name="Fan B."/>
            <person name="Jiang Y."/>
            <person name="Adhikari A."/>
            <person name="Zheng C.-J."/>
            <person name="Schuster L."/>
            <person name="Cowan T.M."/>
            <person name="Smanski M.J."/>
            <person name="Chevrette M.G."/>
            <person name="De Carvalho L.P.S."/>
            <person name="Shen B."/>
        </authorList>
    </citation>
    <scope>NUCLEOTIDE SEQUENCE [LARGE SCALE GENOMIC DNA]</scope>
    <source>
        <strain evidence="4 5">NPDC020327</strain>
    </source>
</reference>
<dbReference type="Proteomes" id="UP001611548">
    <property type="component" value="Unassembled WGS sequence"/>
</dbReference>
<dbReference type="InterPro" id="IPR029058">
    <property type="entry name" value="AB_hydrolase_fold"/>
</dbReference>
<dbReference type="Gene3D" id="3.40.50.1820">
    <property type="entry name" value="alpha/beta hydrolase"/>
    <property type="match status" value="1"/>
</dbReference>
<name>A0ABW7URC8_9ACTN</name>
<dbReference type="RefSeq" id="WP_157859297.1">
    <property type="nucleotide sequence ID" value="NZ_JBIRWE010000004.1"/>
</dbReference>
<evidence type="ECO:0000313" key="5">
    <source>
        <dbReference type="Proteomes" id="UP001611548"/>
    </source>
</evidence>
<feature type="region of interest" description="Disordered" evidence="2">
    <location>
        <begin position="248"/>
        <end position="267"/>
    </location>
</feature>
<dbReference type="InterPro" id="IPR000073">
    <property type="entry name" value="AB_hydrolase_1"/>
</dbReference>
<dbReference type="InterPro" id="IPR000639">
    <property type="entry name" value="Epox_hydrolase-like"/>
</dbReference>
<keyword evidence="1 4" id="KW-0378">Hydrolase</keyword>
<accession>A0ABW7URC8</accession>